<dbReference type="InterPro" id="IPR050789">
    <property type="entry name" value="Diverse_Enzym_Activities"/>
</dbReference>
<feature type="signal peptide" evidence="2">
    <location>
        <begin position="1"/>
        <end position="19"/>
    </location>
</feature>
<protein>
    <recommendedName>
        <fullName evidence="7">6-aminohexanoate-dimer hydrolase</fullName>
    </recommendedName>
</protein>
<keyword evidence="2" id="KW-0732">Signal</keyword>
<dbReference type="Gene3D" id="3.40.50.1110">
    <property type="entry name" value="SGNH hydrolase"/>
    <property type="match status" value="1"/>
</dbReference>
<dbReference type="SUPFAM" id="SSF52266">
    <property type="entry name" value="SGNH hydrolase"/>
    <property type="match status" value="1"/>
</dbReference>
<dbReference type="RefSeq" id="WP_136078228.1">
    <property type="nucleotide sequence ID" value="NZ_CAAHFG010000001.1"/>
</dbReference>
<organism evidence="5 6">
    <name type="scientific">Pontiella desulfatans</name>
    <dbReference type="NCBI Taxonomy" id="2750659"/>
    <lineage>
        <taxon>Bacteria</taxon>
        <taxon>Pseudomonadati</taxon>
        <taxon>Kiritimatiellota</taxon>
        <taxon>Kiritimatiellia</taxon>
        <taxon>Kiritimatiellales</taxon>
        <taxon>Pontiellaceae</taxon>
        <taxon>Pontiella</taxon>
    </lineage>
</organism>
<evidence type="ECO:0008006" key="7">
    <source>
        <dbReference type="Google" id="ProtNLM"/>
    </source>
</evidence>
<evidence type="ECO:0000259" key="3">
    <source>
        <dbReference type="Pfam" id="PF00144"/>
    </source>
</evidence>
<evidence type="ECO:0000313" key="6">
    <source>
        <dbReference type="Proteomes" id="UP000366872"/>
    </source>
</evidence>
<proteinExistence type="predicted"/>
<dbReference type="GO" id="GO:0016788">
    <property type="term" value="F:hydrolase activity, acting on ester bonds"/>
    <property type="evidence" value="ECO:0007669"/>
    <property type="project" value="UniProtKB-ARBA"/>
</dbReference>
<dbReference type="AlphaFoldDB" id="A0A6C2TY28"/>
<dbReference type="InterPro" id="IPR036514">
    <property type="entry name" value="SGNH_hydro_sf"/>
</dbReference>
<evidence type="ECO:0000259" key="4">
    <source>
        <dbReference type="Pfam" id="PF03629"/>
    </source>
</evidence>
<gene>
    <name evidence="5" type="ORF">PDESU_01133</name>
</gene>
<sequence length="623" mass="69646">MKYKSLLATLITMSTIVFAQDDGKVLFILSGQSNMQGMNERQTFIPCVQKEYGKKNVLIVKEAIGGRPIRMWVHDWEAAPGWKVDPNIPNTKPPKPEENGVMYDSMMEKIATATKGDKPKAIAFCWMQGERDARERHSAVYEKSLRKLFQQLEHDFPDTPIVFVIGNLSDFGANNKEPLYPEWEEVRTALKNVANSMPNCTIFSTDDLNTGDSPPHWKTKKVSQRVDDLHMSAEGYRILGTRFAEESIKLLSAMVPANDGTAPEVTDLNAADISYAAEQHLPDLKHAFINAAPKDRRDGIAVGTLSASQEKAVRTFAREIFNGVHGEIDSLLISKDGKLVFESYYRRGRANYPHYQMSITKSYTAMAIGRAIQLGHLSMADLDKPVVDFLKELDRSKLAKGAETITLAEAMNMRSGIRVDKAKARELMKQPEQLRGQKQIQAYLELTTPIPAPPREFKYQGSDPSMTMQVLETVVPGSAENFIKTELLGKMGITSYVWQEDVSGLPKSAAGSSMRSRDMLKWGQLAMNQGTWNGKQLIPAEFVTLATSPLRKSSFSNYGFFWWSEDVEVDEKSYGVNSGRGAGGQFILMIPEEDLIIVITAHNKGMGKMRTTAPKQIIPVFQR</sequence>
<feature type="domain" description="Sialate O-acetylesterase" evidence="4">
    <location>
        <begin position="46"/>
        <end position="248"/>
    </location>
</feature>
<reference evidence="5 6" key="1">
    <citation type="submission" date="2019-04" db="EMBL/GenBank/DDBJ databases">
        <authorList>
            <person name="Van Vliet M D."/>
        </authorList>
    </citation>
    <scope>NUCLEOTIDE SEQUENCE [LARGE SCALE GENOMIC DNA]</scope>
    <source>
        <strain evidence="5 6">F1</strain>
    </source>
</reference>
<feature type="chain" id="PRO_5025513986" description="6-aminohexanoate-dimer hydrolase" evidence="2">
    <location>
        <begin position="20"/>
        <end position="623"/>
    </location>
</feature>
<evidence type="ECO:0000256" key="1">
    <source>
        <dbReference type="ARBA" id="ARBA00022801"/>
    </source>
</evidence>
<dbReference type="Proteomes" id="UP000366872">
    <property type="component" value="Unassembled WGS sequence"/>
</dbReference>
<dbReference type="PANTHER" id="PTHR43283">
    <property type="entry name" value="BETA-LACTAMASE-RELATED"/>
    <property type="match status" value="1"/>
</dbReference>
<dbReference type="PANTHER" id="PTHR43283:SF7">
    <property type="entry name" value="BETA-LACTAMASE-RELATED DOMAIN-CONTAINING PROTEIN"/>
    <property type="match status" value="1"/>
</dbReference>
<accession>A0A6C2TY28</accession>
<dbReference type="InterPro" id="IPR001466">
    <property type="entry name" value="Beta-lactam-related"/>
</dbReference>
<keyword evidence="6" id="KW-1185">Reference proteome</keyword>
<dbReference type="EMBL" id="CAAHFG010000001">
    <property type="protein sequence ID" value="VGO12580.1"/>
    <property type="molecule type" value="Genomic_DNA"/>
</dbReference>
<dbReference type="Pfam" id="PF00144">
    <property type="entry name" value="Beta-lactamase"/>
    <property type="match status" value="1"/>
</dbReference>
<dbReference type="Gene3D" id="3.40.710.10">
    <property type="entry name" value="DD-peptidase/beta-lactamase superfamily"/>
    <property type="match status" value="1"/>
</dbReference>
<dbReference type="SUPFAM" id="SSF56601">
    <property type="entry name" value="beta-lactamase/transpeptidase-like"/>
    <property type="match status" value="1"/>
</dbReference>
<evidence type="ECO:0000313" key="5">
    <source>
        <dbReference type="EMBL" id="VGO12580.1"/>
    </source>
</evidence>
<name>A0A6C2TY28_PONDE</name>
<dbReference type="InterPro" id="IPR012338">
    <property type="entry name" value="Beta-lactam/transpept-like"/>
</dbReference>
<dbReference type="InterPro" id="IPR005181">
    <property type="entry name" value="SASA"/>
</dbReference>
<feature type="domain" description="Beta-lactamase-related" evidence="3">
    <location>
        <begin position="330"/>
        <end position="613"/>
    </location>
</feature>
<keyword evidence="1" id="KW-0378">Hydrolase</keyword>
<evidence type="ECO:0000256" key="2">
    <source>
        <dbReference type="SAM" id="SignalP"/>
    </source>
</evidence>
<dbReference type="Pfam" id="PF03629">
    <property type="entry name" value="SASA"/>
    <property type="match status" value="1"/>
</dbReference>